<evidence type="ECO:0000313" key="8">
    <source>
        <dbReference type="EMBL" id="NWV43020.1"/>
    </source>
</evidence>
<dbReference type="Pfam" id="PF04487">
    <property type="entry name" value="CITED"/>
    <property type="match status" value="1"/>
</dbReference>
<feature type="non-terminal residue" evidence="8">
    <location>
        <position position="1"/>
    </location>
</feature>
<keyword evidence="5" id="KW-0804">Transcription</keyword>
<keyword evidence="9" id="KW-1185">Reference proteome</keyword>
<accession>A0A7K6EV77</accession>
<dbReference type="GO" id="GO:0005634">
    <property type="term" value="C:nucleus"/>
    <property type="evidence" value="ECO:0007669"/>
    <property type="project" value="UniProtKB-SubCell"/>
</dbReference>
<dbReference type="Proteomes" id="UP000575029">
    <property type="component" value="Unassembled WGS sequence"/>
</dbReference>
<evidence type="ECO:0000256" key="6">
    <source>
        <dbReference type="ARBA" id="ARBA00023242"/>
    </source>
</evidence>
<organism evidence="8 9">
    <name type="scientific">Grantiella picta</name>
    <dbReference type="NCBI Taxonomy" id="266360"/>
    <lineage>
        <taxon>Eukaryota</taxon>
        <taxon>Metazoa</taxon>
        <taxon>Chordata</taxon>
        <taxon>Craniata</taxon>
        <taxon>Vertebrata</taxon>
        <taxon>Euteleostomi</taxon>
        <taxon>Archelosauria</taxon>
        <taxon>Archosauria</taxon>
        <taxon>Dinosauria</taxon>
        <taxon>Saurischia</taxon>
        <taxon>Theropoda</taxon>
        <taxon>Coelurosauria</taxon>
        <taxon>Aves</taxon>
        <taxon>Neognathae</taxon>
        <taxon>Neoaves</taxon>
        <taxon>Telluraves</taxon>
        <taxon>Australaves</taxon>
        <taxon>Passeriformes</taxon>
        <taxon>Meliphagoidea</taxon>
        <taxon>Meliphagidae</taxon>
        <taxon>Grantiella</taxon>
    </lineage>
</organism>
<comment type="caution">
    <text evidence="8">The sequence shown here is derived from an EMBL/GenBank/DDBJ whole genome shotgun (WGS) entry which is preliminary data.</text>
</comment>
<keyword evidence="3" id="KW-0805">Transcription regulation</keyword>
<dbReference type="PANTHER" id="PTHR17045">
    <property type="entry name" value="MELANOCYTE SPECIFIC GENE RELATED CITED"/>
    <property type="match status" value="1"/>
</dbReference>
<feature type="region of interest" description="Disordered" evidence="7">
    <location>
        <begin position="38"/>
        <end position="90"/>
    </location>
</feature>
<dbReference type="EMBL" id="VZRM01008228">
    <property type="protein sequence ID" value="NWV43020.1"/>
    <property type="molecule type" value="Genomic_DNA"/>
</dbReference>
<dbReference type="Gene3D" id="6.10.140.2200">
    <property type="match status" value="1"/>
</dbReference>
<evidence type="ECO:0000256" key="4">
    <source>
        <dbReference type="ARBA" id="ARBA00023159"/>
    </source>
</evidence>
<dbReference type="InterPro" id="IPR007576">
    <property type="entry name" value="CITED"/>
</dbReference>
<evidence type="ECO:0000313" key="9">
    <source>
        <dbReference type="Proteomes" id="UP000575029"/>
    </source>
</evidence>
<evidence type="ECO:0000256" key="1">
    <source>
        <dbReference type="ARBA" id="ARBA00004123"/>
    </source>
</evidence>
<name>A0A7K6EV77_9PASS</name>
<evidence type="ECO:0000256" key="5">
    <source>
        <dbReference type="ARBA" id="ARBA00023163"/>
    </source>
</evidence>
<feature type="region of interest" description="Disordered" evidence="7">
    <location>
        <begin position="1"/>
        <end position="26"/>
    </location>
</feature>
<reference evidence="8 9" key="1">
    <citation type="submission" date="2019-09" db="EMBL/GenBank/DDBJ databases">
        <title>Bird 10,000 Genomes (B10K) Project - Family phase.</title>
        <authorList>
            <person name="Zhang G."/>
        </authorList>
    </citation>
    <scope>NUCLEOTIDE SEQUENCE [LARGE SCALE GENOMIC DNA]</scope>
    <source>
        <strain evidence="8">B10K-DU-029-50</strain>
        <tissue evidence="8">Heart</tissue>
    </source>
</reference>
<dbReference type="AlphaFoldDB" id="A0A7K6EV77"/>
<dbReference type="GO" id="GO:0003713">
    <property type="term" value="F:transcription coactivator activity"/>
    <property type="evidence" value="ECO:0007669"/>
    <property type="project" value="TreeGrafter"/>
</dbReference>
<comment type="subcellular location">
    <subcellularLocation>
        <location evidence="1">Nucleus</location>
    </subcellularLocation>
</comment>
<gene>
    <name evidence="8" type="primary">Cited1</name>
    <name evidence="8" type="ORF">GRAPIC_R15538</name>
</gene>
<dbReference type="PANTHER" id="PTHR17045:SF6">
    <property type="entry name" value="CBP_P300-INTERACTING TRANSACTIVATOR 1"/>
    <property type="match status" value="1"/>
</dbReference>
<comment type="similarity">
    <text evidence="2">Belongs to the CITED family.</text>
</comment>
<evidence type="ECO:0000256" key="3">
    <source>
        <dbReference type="ARBA" id="ARBA00023015"/>
    </source>
</evidence>
<evidence type="ECO:0000256" key="2">
    <source>
        <dbReference type="ARBA" id="ARBA00006967"/>
    </source>
</evidence>
<evidence type="ECO:0000256" key="7">
    <source>
        <dbReference type="SAM" id="MobiDB-lite"/>
    </source>
</evidence>
<keyword evidence="4" id="KW-0010">Activator</keyword>
<proteinExistence type="inferred from homology"/>
<keyword evidence="6" id="KW-0539">Nucleus</keyword>
<protein>
    <submittedName>
        <fullName evidence="8">CITE1 protein</fullName>
    </submittedName>
</protein>
<sequence length="125" mass="13420">WQSCATPPGSGRCRRVPPARGPAGGSKLLASLRIQKLHVQRRPQGDPGGPWRPMEPRSPLARGLETQPRGEGSRPLQAAGPGLPDSHPADKVLRALELGLDTADELPERWLGHHEFDLPSDLPAG</sequence>
<feature type="non-terminal residue" evidence="8">
    <location>
        <position position="125"/>
    </location>
</feature>